<keyword evidence="7" id="KW-0472">Membrane</keyword>
<evidence type="ECO:0000256" key="9">
    <source>
        <dbReference type="SAM" id="Coils"/>
    </source>
</evidence>
<evidence type="ECO:0000256" key="5">
    <source>
        <dbReference type="ARBA" id="ARBA00023065"/>
    </source>
</evidence>
<evidence type="ECO:0000256" key="1">
    <source>
        <dbReference type="ARBA" id="ARBA00004370"/>
    </source>
</evidence>
<keyword evidence="9" id="KW-0175">Coiled coil</keyword>
<name>A0A6A3MKL2_9STRA</name>
<evidence type="ECO:0000256" key="6">
    <source>
        <dbReference type="ARBA" id="ARBA00023078"/>
    </source>
</evidence>
<evidence type="ECO:0000313" key="11">
    <source>
        <dbReference type="Proteomes" id="UP000435112"/>
    </source>
</evidence>
<dbReference type="Gene3D" id="1.10.520.20">
    <property type="entry name" value="N-terminal domain of the delta subunit of the F1F0-ATP synthase"/>
    <property type="match status" value="1"/>
</dbReference>
<dbReference type="Pfam" id="PF00213">
    <property type="entry name" value="OSCP"/>
    <property type="match status" value="1"/>
</dbReference>
<dbReference type="AlphaFoldDB" id="A0A6A3MKL2"/>
<dbReference type="InterPro" id="IPR026015">
    <property type="entry name" value="ATP_synth_OSCP/delta_N_sf"/>
</dbReference>
<feature type="coiled-coil region" evidence="9">
    <location>
        <begin position="27"/>
        <end position="71"/>
    </location>
</feature>
<comment type="similarity">
    <text evidence="2">Belongs to the ATPase delta chain family.</text>
</comment>
<comment type="caution">
    <text evidence="10">The sequence shown here is derived from an EMBL/GenBank/DDBJ whole genome shotgun (WGS) entry which is preliminary data.</text>
</comment>
<dbReference type="HAMAP" id="MF_01416">
    <property type="entry name" value="ATP_synth_delta_bact"/>
    <property type="match status" value="1"/>
</dbReference>
<protein>
    <recommendedName>
        <fullName evidence="12">ATP synthase subunit O, mitochondrial</fullName>
    </recommendedName>
</protein>
<dbReference type="GO" id="GO:0046933">
    <property type="term" value="F:proton-transporting ATP synthase activity, rotational mechanism"/>
    <property type="evidence" value="ECO:0007669"/>
    <property type="project" value="InterPro"/>
</dbReference>
<keyword evidence="4" id="KW-0375">Hydrogen ion transport</keyword>
<keyword evidence="5" id="KW-0406">Ion transport</keyword>
<dbReference type="PROSITE" id="PS00389">
    <property type="entry name" value="ATPASE_DELTA"/>
    <property type="match status" value="1"/>
</dbReference>
<keyword evidence="8" id="KW-0066">ATP synthesis</keyword>
<dbReference type="Proteomes" id="UP000435112">
    <property type="component" value="Unassembled WGS sequence"/>
</dbReference>
<keyword evidence="3" id="KW-0813">Transport</keyword>
<evidence type="ECO:0000256" key="8">
    <source>
        <dbReference type="ARBA" id="ARBA00023310"/>
    </source>
</evidence>
<evidence type="ECO:0000313" key="10">
    <source>
        <dbReference type="EMBL" id="KAE9033322.1"/>
    </source>
</evidence>
<dbReference type="SUPFAM" id="SSF47928">
    <property type="entry name" value="N-terminal domain of the delta subunit of the F1F0-ATP synthase"/>
    <property type="match status" value="1"/>
</dbReference>
<gene>
    <name evidence="10" type="ORF">PR002_g8731</name>
</gene>
<dbReference type="PRINTS" id="PR00125">
    <property type="entry name" value="ATPASEDELTA"/>
</dbReference>
<dbReference type="EMBL" id="QXFU01000448">
    <property type="protein sequence ID" value="KAE9033322.1"/>
    <property type="molecule type" value="Genomic_DNA"/>
</dbReference>
<organism evidence="10 11">
    <name type="scientific">Phytophthora rubi</name>
    <dbReference type="NCBI Taxonomy" id="129364"/>
    <lineage>
        <taxon>Eukaryota</taxon>
        <taxon>Sar</taxon>
        <taxon>Stramenopiles</taxon>
        <taxon>Oomycota</taxon>
        <taxon>Peronosporomycetes</taxon>
        <taxon>Peronosporales</taxon>
        <taxon>Peronosporaceae</taxon>
        <taxon>Phytophthora</taxon>
    </lineage>
</organism>
<accession>A0A6A3MKL2</accession>
<dbReference type="PANTHER" id="PTHR11910">
    <property type="entry name" value="ATP SYNTHASE DELTA CHAIN"/>
    <property type="match status" value="1"/>
</dbReference>
<evidence type="ECO:0000256" key="2">
    <source>
        <dbReference type="ARBA" id="ARBA00007046"/>
    </source>
</evidence>
<evidence type="ECO:0000256" key="3">
    <source>
        <dbReference type="ARBA" id="ARBA00022448"/>
    </source>
</evidence>
<proteinExistence type="inferred from homology"/>
<dbReference type="InterPro" id="IPR000711">
    <property type="entry name" value="ATPase_OSCP/dsu"/>
</dbReference>
<evidence type="ECO:0008006" key="12">
    <source>
        <dbReference type="Google" id="ProtNLM"/>
    </source>
</evidence>
<comment type="subcellular location">
    <subcellularLocation>
        <location evidence="1">Membrane</location>
    </subcellularLocation>
</comment>
<dbReference type="NCBIfam" id="TIGR01145">
    <property type="entry name" value="ATP_synt_delta"/>
    <property type="match status" value="1"/>
</dbReference>
<reference evidence="10 11" key="1">
    <citation type="submission" date="2018-09" db="EMBL/GenBank/DDBJ databases">
        <title>Genomic investigation of the strawberry pathogen Phytophthora fragariae indicates pathogenicity is determined by transcriptional variation in three key races.</title>
        <authorList>
            <person name="Adams T.M."/>
            <person name="Armitage A.D."/>
            <person name="Sobczyk M.K."/>
            <person name="Bates H.J."/>
            <person name="Dunwell J.M."/>
            <person name="Nellist C.F."/>
            <person name="Harrison R.J."/>
        </authorList>
    </citation>
    <scope>NUCLEOTIDE SEQUENCE [LARGE SCALE GENOMIC DNA]</scope>
    <source>
        <strain evidence="10 11">SCRP324</strain>
    </source>
</reference>
<evidence type="ECO:0000256" key="7">
    <source>
        <dbReference type="ARBA" id="ARBA00023136"/>
    </source>
</evidence>
<sequence>MLARERDKDLFDRLKSVGGVDPGFEALRDLEQAKLNLREAKAQYAAQALAVNRVKLEIDGYALQLQELRDRSTPELEDEIEIEHQSVPLLQLQDAKKRYMGYLGKIKAQMLQQVALQFQAWKGQQEGSVTLAWSRTSRGPGSSKTTRDFSWNGSMLSSTIKNSVRKAAVVPTLTRGLASAASSTKEVEEIGSFGQMTQPKLQLFGLHARYANALYSVAAKQNQLDSVEKELLTIEETIAKEPNFASFLHDPTIARASKKEDIAKVMEKAKFSKPVAGLFEVLADNGRLPDAVGVISAYKKLMGAYRGEVQAKVTSADPLTKAQLDQVKKALGARVEKNEKLLLETVVDPEILGGLKVQIGNYFIDLSLATKIDKINTLLANSSQQ</sequence>
<keyword evidence="6" id="KW-0793">Thylakoid</keyword>
<dbReference type="GO" id="GO:0016020">
    <property type="term" value="C:membrane"/>
    <property type="evidence" value="ECO:0007669"/>
    <property type="project" value="UniProtKB-SubCell"/>
</dbReference>
<dbReference type="OrthoDB" id="1262810at2759"/>
<evidence type="ECO:0000256" key="4">
    <source>
        <dbReference type="ARBA" id="ARBA00022781"/>
    </source>
</evidence>
<dbReference type="InterPro" id="IPR020781">
    <property type="entry name" value="ATPase_OSCP/d_CS"/>
</dbReference>